<comment type="caution">
    <text evidence="2">The sequence shown here is derived from an EMBL/GenBank/DDBJ whole genome shotgun (WGS) entry which is preliminary data.</text>
</comment>
<gene>
    <name evidence="2" type="ORF">X474_05760</name>
</gene>
<protein>
    <recommendedName>
        <fullName evidence="1">IraD/Gp25-like domain-containing protein</fullName>
    </recommendedName>
</protein>
<feature type="domain" description="IraD/Gp25-like" evidence="1">
    <location>
        <begin position="20"/>
        <end position="109"/>
    </location>
</feature>
<evidence type="ECO:0000313" key="2">
    <source>
        <dbReference type="EMBL" id="KIX14986.1"/>
    </source>
</evidence>
<dbReference type="InParanoid" id="A0A0D2JGY5"/>
<dbReference type="Gene3D" id="3.10.450.40">
    <property type="match status" value="1"/>
</dbReference>
<sequence length="110" mass="12106">MAELLVDSSPRPIEFAPGDLVTDVAQNVRMIITTPKGSVPLDRDFGLDFGLIDQPAPRAKALLGAEIVDQVRKYEPRAKVLAVNWQEIEVEAMGGRLTPIVKIEVQDEPE</sequence>
<dbReference type="AlphaFoldDB" id="A0A0D2JGY5"/>
<keyword evidence="3" id="KW-1185">Reference proteome</keyword>
<dbReference type="Proteomes" id="UP000032233">
    <property type="component" value="Unassembled WGS sequence"/>
</dbReference>
<reference evidence="2 3" key="1">
    <citation type="submission" date="2013-11" db="EMBL/GenBank/DDBJ databases">
        <title>Metagenomic analysis of a methanogenic consortium involved in long chain n-alkane degradation.</title>
        <authorList>
            <person name="Davidova I.A."/>
            <person name="Callaghan A.V."/>
            <person name="Wawrik B."/>
            <person name="Pruitt S."/>
            <person name="Marks C."/>
            <person name="Duncan K.E."/>
            <person name="Suflita J.M."/>
        </authorList>
    </citation>
    <scope>NUCLEOTIDE SEQUENCE [LARGE SCALE GENOMIC DNA]</scope>
    <source>
        <strain evidence="2 3">SPR</strain>
    </source>
</reference>
<accession>A0A0D2JGY5</accession>
<proteinExistence type="predicted"/>
<dbReference type="STRING" id="1429043.X474_05760"/>
<name>A0A0D2JGY5_9BACT</name>
<dbReference type="InterPro" id="IPR007048">
    <property type="entry name" value="IraD/Gp25-like"/>
</dbReference>
<evidence type="ECO:0000259" key="1">
    <source>
        <dbReference type="Pfam" id="PF04965"/>
    </source>
</evidence>
<dbReference type="PATRIC" id="fig|1429043.3.peg.1225"/>
<dbReference type="EMBL" id="AZAC01000005">
    <property type="protein sequence ID" value="KIX14986.1"/>
    <property type="molecule type" value="Genomic_DNA"/>
</dbReference>
<organism evidence="2 3">
    <name type="scientific">Dethiosulfatarculus sandiegensis</name>
    <dbReference type="NCBI Taxonomy" id="1429043"/>
    <lineage>
        <taxon>Bacteria</taxon>
        <taxon>Pseudomonadati</taxon>
        <taxon>Thermodesulfobacteriota</taxon>
        <taxon>Desulfarculia</taxon>
        <taxon>Desulfarculales</taxon>
        <taxon>Desulfarculaceae</taxon>
        <taxon>Dethiosulfatarculus</taxon>
    </lineage>
</organism>
<evidence type="ECO:0000313" key="3">
    <source>
        <dbReference type="Proteomes" id="UP000032233"/>
    </source>
</evidence>
<dbReference type="Pfam" id="PF04965">
    <property type="entry name" value="GPW_gp25"/>
    <property type="match status" value="1"/>
</dbReference>
<dbReference type="OrthoDB" id="9814725at2"/>
<dbReference type="SUPFAM" id="SSF160719">
    <property type="entry name" value="gpW/gp25-like"/>
    <property type="match status" value="1"/>
</dbReference>
<dbReference type="RefSeq" id="WP_044347271.1">
    <property type="nucleotide sequence ID" value="NZ_AZAC01000005.1"/>
</dbReference>